<sequence>MVFRDFHFKDSHSKKRLKMKVALFFLALSILVVNGASKVKLCNYNGKNYRRGQTALMLPFCCTKMVCSSNGYFSYPTYGKGKKCGCCIDPFNKNNFISDGQYGRLKGCLRYFCSHGRHVLTTHFKR</sequence>
<dbReference type="AlphaFoldDB" id="A0A7R8D1N6"/>
<accession>A0A7R8D1N6</accession>
<dbReference type="Proteomes" id="UP000675881">
    <property type="component" value="Chromosome 7"/>
</dbReference>
<protein>
    <submittedName>
        <fullName evidence="1">(salmon louse) hypothetical protein</fullName>
    </submittedName>
</protein>
<evidence type="ECO:0000313" key="2">
    <source>
        <dbReference type="Proteomes" id="UP000675881"/>
    </source>
</evidence>
<dbReference type="EMBL" id="HG994586">
    <property type="protein sequence ID" value="CAF2992935.1"/>
    <property type="molecule type" value="Genomic_DNA"/>
</dbReference>
<evidence type="ECO:0000313" key="1">
    <source>
        <dbReference type="EMBL" id="CAF2992935.1"/>
    </source>
</evidence>
<name>A0A7R8D1N6_LEPSM</name>
<proteinExistence type="predicted"/>
<reference evidence="1" key="1">
    <citation type="submission" date="2021-02" db="EMBL/GenBank/DDBJ databases">
        <authorList>
            <person name="Bekaert M."/>
        </authorList>
    </citation>
    <scope>NUCLEOTIDE SEQUENCE</scope>
    <source>
        <strain evidence="1">IoA-00</strain>
    </source>
</reference>
<gene>
    <name evidence="1" type="ORF">LSAA_12967</name>
</gene>
<organism evidence="1 2">
    <name type="scientific">Lepeophtheirus salmonis</name>
    <name type="common">Salmon louse</name>
    <name type="synonym">Caligus salmonis</name>
    <dbReference type="NCBI Taxonomy" id="72036"/>
    <lineage>
        <taxon>Eukaryota</taxon>
        <taxon>Metazoa</taxon>
        <taxon>Ecdysozoa</taxon>
        <taxon>Arthropoda</taxon>
        <taxon>Crustacea</taxon>
        <taxon>Multicrustacea</taxon>
        <taxon>Hexanauplia</taxon>
        <taxon>Copepoda</taxon>
        <taxon>Siphonostomatoida</taxon>
        <taxon>Caligidae</taxon>
        <taxon>Lepeophtheirus</taxon>
    </lineage>
</organism>
<keyword evidence="2" id="KW-1185">Reference proteome</keyword>